<protein>
    <submittedName>
        <fullName evidence="2">Helix-turn-helix domain-containing protein</fullName>
    </submittedName>
</protein>
<dbReference type="PROSITE" id="PS50937">
    <property type="entry name" value="HTH_MERR_2"/>
    <property type="match status" value="1"/>
</dbReference>
<reference evidence="2" key="2">
    <citation type="submission" date="2021-04" db="EMBL/GenBank/DDBJ databases">
        <authorList>
            <person name="Gilroy R."/>
        </authorList>
    </citation>
    <scope>NUCLEOTIDE SEQUENCE</scope>
    <source>
        <strain evidence="2">ChiBcec8-13705</strain>
    </source>
</reference>
<evidence type="ECO:0000313" key="3">
    <source>
        <dbReference type="Proteomes" id="UP000886803"/>
    </source>
</evidence>
<dbReference type="GO" id="GO:0006355">
    <property type="term" value="P:regulation of DNA-templated transcription"/>
    <property type="evidence" value="ECO:0007669"/>
    <property type="project" value="InterPro"/>
</dbReference>
<dbReference type="InterPro" id="IPR000551">
    <property type="entry name" value="MerR-type_HTH_dom"/>
</dbReference>
<organism evidence="2 3">
    <name type="scientific">Candidatus Gemmiger avicola</name>
    <dbReference type="NCBI Taxonomy" id="2838605"/>
    <lineage>
        <taxon>Bacteria</taxon>
        <taxon>Bacillati</taxon>
        <taxon>Bacillota</taxon>
        <taxon>Clostridia</taxon>
        <taxon>Eubacteriales</taxon>
        <taxon>Gemmiger</taxon>
    </lineage>
</organism>
<dbReference type="InterPro" id="IPR009061">
    <property type="entry name" value="DNA-bd_dom_put_sf"/>
</dbReference>
<feature type="domain" description="HTH merR-type" evidence="1">
    <location>
        <begin position="15"/>
        <end position="85"/>
    </location>
</feature>
<dbReference type="Gene3D" id="1.10.1660.10">
    <property type="match status" value="1"/>
</dbReference>
<proteinExistence type="predicted"/>
<gene>
    <name evidence="2" type="ORF">H9945_06660</name>
</gene>
<dbReference type="SUPFAM" id="SSF46955">
    <property type="entry name" value="Putative DNA-binding domain"/>
    <property type="match status" value="1"/>
</dbReference>
<dbReference type="Proteomes" id="UP000886803">
    <property type="component" value="Unassembled WGS sequence"/>
</dbReference>
<evidence type="ECO:0000259" key="1">
    <source>
        <dbReference type="PROSITE" id="PS50937"/>
    </source>
</evidence>
<dbReference type="AlphaFoldDB" id="A0A9D2M7N1"/>
<comment type="caution">
    <text evidence="2">The sequence shown here is derived from an EMBL/GenBank/DDBJ whole genome shotgun (WGS) entry which is preliminary data.</text>
</comment>
<evidence type="ECO:0000313" key="2">
    <source>
        <dbReference type="EMBL" id="HJB42164.1"/>
    </source>
</evidence>
<name>A0A9D2M7N1_9FIRM</name>
<accession>A0A9D2M7N1</accession>
<dbReference type="SMART" id="SM00422">
    <property type="entry name" value="HTH_MERR"/>
    <property type="match status" value="1"/>
</dbReference>
<reference evidence="2" key="1">
    <citation type="journal article" date="2021" name="PeerJ">
        <title>Extensive microbial diversity within the chicken gut microbiome revealed by metagenomics and culture.</title>
        <authorList>
            <person name="Gilroy R."/>
            <person name="Ravi A."/>
            <person name="Getino M."/>
            <person name="Pursley I."/>
            <person name="Horton D.L."/>
            <person name="Alikhan N.F."/>
            <person name="Baker D."/>
            <person name="Gharbi K."/>
            <person name="Hall N."/>
            <person name="Watson M."/>
            <person name="Adriaenssens E.M."/>
            <person name="Foster-Nyarko E."/>
            <person name="Jarju S."/>
            <person name="Secka A."/>
            <person name="Antonio M."/>
            <person name="Oren A."/>
            <person name="Chaudhuri R.R."/>
            <person name="La Ragione R."/>
            <person name="Hildebrand F."/>
            <person name="Pallen M.J."/>
        </authorList>
    </citation>
    <scope>NUCLEOTIDE SEQUENCE</scope>
    <source>
        <strain evidence="2">ChiBcec8-13705</strain>
    </source>
</reference>
<dbReference type="EMBL" id="DWYG01000111">
    <property type="protein sequence ID" value="HJB42164.1"/>
    <property type="molecule type" value="Genomic_DNA"/>
</dbReference>
<dbReference type="Pfam" id="PF13411">
    <property type="entry name" value="MerR_1"/>
    <property type="match status" value="1"/>
</dbReference>
<dbReference type="GO" id="GO:0003677">
    <property type="term" value="F:DNA binding"/>
    <property type="evidence" value="ECO:0007669"/>
    <property type="project" value="InterPro"/>
</dbReference>
<sequence>MSRQRSWEVISQADMVTIGELVRLTDTRYSTLKFYTEEGLLPFEQAGENLTRRYRREPSMARIATLKALRAAGRTIPEIKALMAEQGEDDHP</sequence>